<gene>
    <name evidence="1" type="ORF">Esi_0077_0041</name>
</gene>
<dbReference type="InParanoid" id="D8LSW1"/>
<evidence type="ECO:0000313" key="1">
    <source>
        <dbReference type="EMBL" id="CBN77888.1"/>
    </source>
</evidence>
<dbReference type="AlphaFoldDB" id="D8LSW1"/>
<accession>D8LSW1</accession>
<dbReference type="EMBL" id="FN649760">
    <property type="protein sequence ID" value="CBN77888.1"/>
    <property type="molecule type" value="Genomic_DNA"/>
</dbReference>
<dbReference type="OrthoDB" id="215638at2759"/>
<keyword evidence="2" id="KW-1185">Reference proteome</keyword>
<proteinExistence type="predicted"/>
<protein>
    <submittedName>
        <fullName evidence="1">Uncharacterized protein</fullName>
    </submittedName>
</protein>
<organism evidence="1 2">
    <name type="scientific">Ectocarpus siliculosus</name>
    <name type="common">Brown alga</name>
    <name type="synonym">Conferva siliculosa</name>
    <dbReference type="NCBI Taxonomy" id="2880"/>
    <lineage>
        <taxon>Eukaryota</taxon>
        <taxon>Sar</taxon>
        <taxon>Stramenopiles</taxon>
        <taxon>Ochrophyta</taxon>
        <taxon>PX clade</taxon>
        <taxon>Phaeophyceae</taxon>
        <taxon>Ectocarpales</taxon>
        <taxon>Ectocarpaceae</taxon>
        <taxon>Ectocarpus</taxon>
    </lineage>
</organism>
<dbReference type="Proteomes" id="UP000002630">
    <property type="component" value="Unassembled WGS sequence"/>
</dbReference>
<sequence>MQDPDGFGKPGQGISLDALGEPKSGTTWLGRVVPALALELCGSFNNQWCQVGGMTIIPHPPASLHEFELLKRNIDGSGSPELFLHFKGIHKHVIPGMDLGVPVSCRNGGRLHRDYFLDLQPCASDEMPTRDRLVSCLYDTSPSCVRHMPSADPAVRRS</sequence>
<name>D8LSW1_ECTSI</name>
<evidence type="ECO:0000313" key="2">
    <source>
        <dbReference type="Proteomes" id="UP000002630"/>
    </source>
</evidence>
<reference evidence="1 2" key="1">
    <citation type="journal article" date="2010" name="Nature">
        <title>The Ectocarpus genome and the independent evolution of multicellularity in brown algae.</title>
        <authorList>
            <person name="Cock J.M."/>
            <person name="Sterck L."/>
            <person name="Rouze P."/>
            <person name="Scornet D."/>
            <person name="Allen A.E."/>
            <person name="Amoutzias G."/>
            <person name="Anthouard V."/>
            <person name="Artiguenave F."/>
            <person name="Aury J.M."/>
            <person name="Badger J.H."/>
            <person name="Beszteri B."/>
            <person name="Billiau K."/>
            <person name="Bonnet E."/>
            <person name="Bothwell J.H."/>
            <person name="Bowler C."/>
            <person name="Boyen C."/>
            <person name="Brownlee C."/>
            <person name="Carrano C.J."/>
            <person name="Charrier B."/>
            <person name="Cho G.Y."/>
            <person name="Coelho S.M."/>
            <person name="Collen J."/>
            <person name="Corre E."/>
            <person name="Da Silva C."/>
            <person name="Delage L."/>
            <person name="Delaroque N."/>
            <person name="Dittami S.M."/>
            <person name="Doulbeau S."/>
            <person name="Elias M."/>
            <person name="Farnham G."/>
            <person name="Gachon C.M."/>
            <person name="Gschloessl B."/>
            <person name="Heesch S."/>
            <person name="Jabbari K."/>
            <person name="Jubin C."/>
            <person name="Kawai H."/>
            <person name="Kimura K."/>
            <person name="Kloareg B."/>
            <person name="Kupper F.C."/>
            <person name="Lang D."/>
            <person name="Le Bail A."/>
            <person name="Leblanc C."/>
            <person name="Lerouge P."/>
            <person name="Lohr M."/>
            <person name="Lopez P.J."/>
            <person name="Martens C."/>
            <person name="Maumus F."/>
            <person name="Michel G."/>
            <person name="Miranda-Saavedra D."/>
            <person name="Morales J."/>
            <person name="Moreau H."/>
            <person name="Motomura T."/>
            <person name="Nagasato C."/>
            <person name="Napoli C.A."/>
            <person name="Nelson D.R."/>
            <person name="Nyvall-Collen P."/>
            <person name="Peters A.F."/>
            <person name="Pommier C."/>
            <person name="Potin P."/>
            <person name="Poulain J."/>
            <person name="Quesneville H."/>
            <person name="Read B."/>
            <person name="Rensing S.A."/>
            <person name="Ritter A."/>
            <person name="Rousvoal S."/>
            <person name="Samanta M."/>
            <person name="Samson G."/>
            <person name="Schroeder D.C."/>
            <person name="Segurens B."/>
            <person name="Strittmatter M."/>
            <person name="Tonon T."/>
            <person name="Tregear J.W."/>
            <person name="Valentin K."/>
            <person name="von Dassow P."/>
            <person name="Yamagishi T."/>
            <person name="Van de Peer Y."/>
            <person name="Wincker P."/>
        </authorList>
    </citation>
    <scope>NUCLEOTIDE SEQUENCE [LARGE SCALE GENOMIC DNA]</scope>
    <source>
        <strain evidence="2">Ec32 / CCAP1310/4</strain>
    </source>
</reference>